<proteinExistence type="predicted"/>
<feature type="domain" description="Right handed beta helix" evidence="1">
    <location>
        <begin position="412"/>
        <end position="556"/>
    </location>
</feature>
<dbReference type="Gene3D" id="2.160.20.10">
    <property type="entry name" value="Single-stranded right-handed beta-helix, Pectin lyase-like"/>
    <property type="match status" value="2"/>
</dbReference>
<name>A0A6P1MEB6_9BACT</name>
<evidence type="ECO:0000313" key="3">
    <source>
        <dbReference type="Proteomes" id="UP000464954"/>
    </source>
</evidence>
<gene>
    <name evidence="2" type="ORF">GT409_10945</name>
</gene>
<dbReference type="InterPro" id="IPR006626">
    <property type="entry name" value="PbH1"/>
</dbReference>
<dbReference type="Proteomes" id="UP000464954">
    <property type="component" value="Chromosome"/>
</dbReference>
<protein>
    <recommendedName>
        <fullName evidence="1">Right handed beta helix domain-containing protein</fullName>
    </recommendedName>
</protein>
<organism evidence="2 3">
    <name type="scientific">Tichowtungia aerotolerans</name>
    <dbReference type="NCBI Taxonomy" id="2697043"/>
    <lineage>
        <taxon>Bacteria</taxon>
        <taxon>Pseudomonadati</taxon>
        <taxon>Kiritimatiellota</taxon>
        <taxon>Tichowtungiia</taxon>
        <taxon>Tichowtungiales</taxon>
        <taxon>Tichowtungiaceae</taxon>
        <taxon>Tichowtungia</taxon>
    </lineage>
</organism>
<evidence type="ECO:0000259" key="1">
    <source>
        <dbReference type="Pfam" id="PF13229"/>
    </source>
</evidence>
<accession>A0A6P1MEB6</accession>
<dbReference type="RefSeq" id="WP_160629127.1">
    <property type="nucleotide sequence ID" value="NZ_CP047593.1"/>
</dbReference>
<dbReference type="InterPro" id="IPR039448">
    <property type="entry name" value="Beta_helix"/>
</dbReference>
<dbReference type="InterPro" id="IPR011050">
    <property type="entry name" value="Pectin_lyase_fold/virulence"/>
</dbReference>
<reference evidence="2 3" key="1">
    <citation type="submission" date="2020-01" db="EMBL/GenBank/DDBJ databases">
        <title>Ponticoccus aerotolerans gen. nov., sp. nov., an anaerobic bacterium and proposal of Ponticoccusceae fam. nov., Ponticoccusles ord. nov. and Ponticoccuse classis nov. in the phylum Kiritimatiellaeota.</title>
        <authorList>
            <person name="Zhou L.Y."/>
            <person name="Du Z.J."/>
        </authorList>
    </citation>
    <scope>NUCLEOTIDE SEQUENCE [LARGE SCALE GENOMIC DNA]</scope>
    <source>
        <strain evidence="2 3">S-5007</strain>
    </source>
</reference>
<dbReference type="SMART" id="SM00710">
    <property type="entry name" value="PbH1"/>
    <property type="match status" value="6"/>
</dbReference>
<sequence>MSADELRRHILETRSAPLTNLNVRTVLNVCDFGAVPDDGRDDRPAIAAVVSRARSLKGPVQVRFDPGRYDIQAATESFDDGRRENSAVCLQDCSELLIDGAGAELLIHRPDISVFRIDNSTNLIIRNFTIDYDPLPFSQGTIESVDAASGSFILKLNDGFPRPDAPFFKSCDSWGMLKDATRPGRLKANCPSFFVYQDIVSIDDEHFRMVLKNAAQIRSFAVGDSFAIVGRSASIGLYQDSDNITFDHITAYACPSPVFIGEETSRLNVLNCRMELKGNRLLSNGGGGVICQASRIGPWVENCDFEGLSDDCLNIYGLPIYILEQLSPTALRVYAKAAIHAGDRLVFFNPDEGKVIQDTTVISFFDNTLVVSDPVGSLNIVPPGTERPRGDPRAWKIYDHAYNLNAVGNYYVYRNNVMHDGRRFGTLLRASQGLIENNRFEGLSHSGICIENEPGWPEGFWAQNLIVSSNRITECGYIGSNPSVRIAGLKLNGIMDAPIQKNIYILDNKFHAVSGPAADLNGVEGLVIERNVFGSESATGPLVVGENITGLSIRGNAGESRFRFQ</sequence>
<dbReference type="AlphaFoldDB" id="A0A6P1MEB6"/>
<dbReference type="InterPro" id="IPR012334">
    <property type="entry name" value="Pectin_lyas_fold"/>
</dbReference>
<dbReference type="KEGG" id="taer:GT409_10945"/>
<evidence type="ECO:0000313" key="2">
    <source>
        <dbReference type="EMBL" id="QHI69946.1"/>
    </source>
</evidence>
<dbReference type="Pfam" id="PF13229">
    <property type="entry name" value="Beta_helix"/>
    <property type="match status" value="1"/>
</dbReference>
<dbReference type="SUPFAM" id="SSF51126">
    <property type="entry name" value="Pectin lyase-like"/>
    <property type="match status" value="1"/>
</dbReference>
<dbReference type="EMBL" id="CP047593">
    <property type="protein sequence ID" value="QHI69946.1"/>
    <property type="molecule type" value="Genomic_DNA"/>
</dbReference>
<keyword evidence="3" id="KW-1185">Reference proteome</keyword>